<feature type="domain" description="SPRY" evidence="3">
    <location>
        <begin position="1487"/>
        <end position="1690"/>
    </location>
</feature>
<feature type="region of interest" description="Disordered" evidence="2">
    <location>
        <begin position="33"/>
        <end position="63"/>
    </location>
</feature>
<feature type="repeat" description="ANK" evidence="1">
    <location>
        <begin position="1319"/>
        <end position="1351"/>
    </location>
</feature>
<comment type="caution">
    <text evidence="4">The sequence shown here is derived from an EMBL/GenBank/DDBJ whole genome shotgun (WGS) entry which is preliminary data.</text>
</comment>
<dbReference type="InterPro" id="IPR003877">
    <property type="entry name" value="SPRY_dom"/>
</dbReference>
<feature type="compositionally biased region" description="Basic and acidic residues" evidence="2">
    <location>
        <begin position="42"/>
        <end position="57"/>
    </location>
</feature>
<dbReference type="InterPro" id="IPR036770">
    <property type="entry name" value="Ankyrin_rpt-contain_sf"/>
</dbReference>
<dbReference type="PROSITE" id="PS50088">
    <property type="entry name" value="ANK_REPEAT"/>
    <property type="match status" value="4"/>
</dbReference>
<dbReference type="CDD" id="cd12885">
    <property type="entry name" value="SPRY_RanBP_like"/>
    <property type="match status" value="1"/>
</dbReference>
<feature type="compositionally biased region" description="Low complexity" evidence="2">
    <location>
        <begin position="1503"/>
        <end position="1515"/>
    </location>
</feature>
<feature type="compositionally biased region" description="Acidic residues" evidence="2">
    <location>
        <begin position="855"/>
        <end position="869"/>
    </location>
</feature>
<dbReference type="PANTHER" id="PTHR24184">
    <property type="entry name" value="SI:CH211-189E2.2"/>
    <property type="match status" value="1"/>
</dbReference>
<evidence type="ECO:0000256" key="2">
    <source>
        <dbReference type="SAM" id="MobiDB-lite"/>
    </source>
</evidence>
<feature type="repeat" description="ANK" evidence="1">
    <location>
        <begin position="1171"/>
        <end position="1203"/>
    </location>
</feature>
<feature type="region of interest" description="Disordered" evidence="2">
    <location>
        <begin position="1503"/>
        <end position="1548"/>
    </location>
</feature>
<dbReference type="Gene3D" id="2.60.120.920">
    <property type="match status" value="1"/>
</dbReference>
<evidence type="ECO:0000313" key="5">
    <source>
        <dbReference type="Proteomes" id="UP001396898"/>
    </source>
</evidence>
<dbReference type="InterPro" id="IPR044736">
    <property type="entry name" value="Gid1/RanBPM/SPLA_SPRY"/>
</dbReference>
<accession>A0ABR1QZV3</accession>
<organism evidence="4 5">
    <name type="scientific">Apiospora marii</name>
    <dbReference type="NCBI Taxonomy" id="335849"/>
    <lineage>
        <taxon>Eukaryota</taxon>
        <taxon>Fungi</taxon>
        <taxon>Dikarya</taxon>
        <taxon>Ascomycota</taxon>
        <taxon>Pezizomycotina</taxon>
        <taxon>Sordariomycetes</taxon>
        <taxon>Xylariomycetidae</taxon>
        <taxon>Amphisphaeriales</taxon>
        <taxon>Apiosporaceae</taxon>
        <taxon>Apiospora</taxon>
    </lineage>
</organism>
<dbReference type="SMART" id="SM00449">
    <property type="entry name" value="SPRY"/>
    <property type="match status" value="1"/>
</dbReference>
<dbReference type="Proteomes" id="UP001396898">
    <property type="component" value="Unassembled WGS sequence"/>
</dbReference>
<protein>
    <recommendedName>
        <fullName evidence="3">SPRY domain-containing protein</fullName>
    </recommendedName>
</protein>
<keyword evidence="5" id="KW-1185">Reference proteome</keyword>
<dbReference type="PROSITE" id="PS50297">
    <property type="entry name" value="ANK_REP_REGION"/>
    <property type="match status" value="4"/>
</dbReference>
<name>A0ABR1QZV3_9PEZI</name>
<evidence type="ECO:0000256" key="1">
    <source>
        <dbReference type="PROSITE-ProRule" id="PRU00023"/>
    </source>
</evidence>
<dbReference type="InterPro" id="IPR002110">
    <property type="entry name" value="Ankyrin_rpt"/>
</dbReference>
<feature type="repeat" description="ANK" evidence="1">
    <location>
        <begin position="991"/>
        <end position="1024"/>
    </location>
</feature>
<feature type="compositionally biased region" description="Acidic residues" evidence="2">
    <location>
        <begin position="837"/>
        <end position="847"/>
    </location>
</feature>
<sequence>MSSSALYQDALAGFKNDTQNSYTDAKDRELLNQFLSEQGTPEDSRAAAKRPDQESSRKYGARRVSGDTSIPEIWIHNILSNISSFISVGNYAMEGAPESVGLAWFGVTLVLKAIESDFKLYGLFGSGLTDITEIMVLIPHYDRMYDERSSPTWKSTPIVEKLFKDIVNAYTAVLHFAFSVKRHIEAGKLKRVNNGIKNLVGLLSADFDEKISHIASLKKSVLDDTQAAFTQGVLDSFKSLDYAVKEIRHFQATSVELHEKQIELLNEVRYAFKAKTPRDFAMQEMERIKERLSVPVNDTASTLRRLRSARLPATCHWLLENASYLEWERSKFNSVLCLVGAKGRPEISLTLELTLIYFTCLGSGKSTVLAAVYDQISDHYAKECVTVLHASCDIDDFSSTTNRRSSKLAAIYSTLYLQILLIVSAEDKDVSLLENCNKVFSIPKGRSGIARAISQKDDYLPKFEEAILQLASLLRTDVYIVLDAVEFLDEKEQIELLAALKAIFEAPTSVSPQQVRTIVGCSVAKPFHNEFASMTNIGADINADDNHRPDMESKIKHELRGAPCFSEADVDRATGAIIKKAGHDFGYVAHVAIPYLKEPFTESVSDRLKGLPEGIQSVYKASFAAMPSNYADLLRTALSWTVFSPGSALPTIEEISDAFHGTYDSATEEEYSGGSSTDAGFPVATDNLRKQLERSAGPFLRLDGNEVSLQDWERIPEFCKEVVDHDERDEGHVTGHYCDRCKKLLSQPRSLAFDEKREHLQRALMCLRHLNNPLFQRRAGLLEGFEAIEDPDAVLSKSEESTSDTPNDASDKVPAAEALDDQHGDSDIGATAGGVADGDENLDDEAQAEFPNNEDPGELSDESVDDEDKEGAARDTAGDDTYIYSSPDRGSHVRYEILHWPFHLRRAEEPSTDGIRPHDNIWAAILTELERLTSNTIVFHNWQRKVASAKGDEAGYLGKLRSPLHVASFLGLVTWAERLIEQGQDPNELCGGENALQAAAVRADCHPMLELLLKKGGDVNFESDKSMSAFNRWLFANSSLKALRLMLDHGGNPMQVADKKHGTWSPMHHLSYTGDDPEALELLLDHIPAEHRLEFINVMTPEGWPPILILLSRRNVPKQLLKAFLNHGADINVDGDHSLRALQMACYFGELECVSIILEHNVEDIDDPDDEGNTALHQACLGGHTKCLELIADKGADINRTNNRQSTPLHAAAWAGYTECVRMLLGRGANACCLDLRSRTPLFMACEGKSQEATMLILDSLLEAKRPISEINRSTKRGRSPLRQASSRGFDDVVQRMINIAREAGDVAGLDVDGRDMLKGANALHLASRHGHMKCVRLLLGVGADASLQTKDAKTALVLAYENWAKMLRGDLEDIISMLVEKEPEAAKIDTKLHGICATNGSTRLLRQLHHLGADLHRQDPYGWTPLELAQSANQTEVACFLRERGVLPSRWLARGDLVSEDGLTVTKTTHRGIVSLSPDRPLPPSIAKYYFEITFLDPSSPPAAATTAAVNDSSSDGRGDKSDPNNNSKSSSSSSNSNNNDKEKPPKQYPIVAIGFCTLGGAMIEFPGWEPLADAPAARSWAYHGDDGGFFSSTLGPGATWVKKGPRYGLVGDTVGCGVDFGQQQYGGGSSGGGSSSNGGGGSASATIWFTYNGERLGQHEFTDVRGRLFPVLGLRDAVRLETRFGGDFLYRGGGGVDGQGVTDGEGDA</sequence>
<dbReference type="SUPFAM" id="SSF48403">
    <property type="entry name" value="Ankyrin repeat"/>
    <property type="match status" value="3"/>
</dbReference>
<feature type="repeat" description="ANK" evidence="1">
    <location>
        <begin position="1204"/>
        <end position="1236"/>
    </location>
</feature>
<gene>
    <name evidence="4" type="ORF">PG991_016315</name>
</gene>
<dbReference type="EMBL" id="JAQQWI010000025">
    <property type="protein sequence ID" value="KAK7993136.1"/>
    <property type="molecule type" value="Genomic_DNA"/>
</dbReference>
<dbReference type="SMART" id="SM00248">
    <property type="entry name" value="ANK"/>
    <property type="match status" value="12"/>
</dbReference>
<keyword evidence="1" id="KW-0040">ANK repeat</keyword>
<feature type="region of interest" description="Disordered" evidence="2">
    <location>
        <begin position="818"/>
        <end position="885"/>
    </location>
</feature>
<evidence type="ECO:0000259" key="3">
    <source>
        <dbReference type="SMART" id="SM00449"/>
    </source>
</evidence>
<dbReference type="InterPro" id="IPR043136">
    <property type="entry name" value="B30.2/SPRY_sf"/>
</dbReference>
<dbReference type="PANTHER" id="PTHR24184:SF11">
    <property type="entry name" value="ANKYRIN REPEAT AND SOCS BOX CONTAINING 3"/>
    <property type="match status" value="1"/>
</dbReference>
<dbReference type="Gene3D" id="1.25.40.20">
    <property type="entry name" value="Ankyrin repeat-containing domain"/>
    <property type="match status" value="3"/>
</dbReference>
<proteinExistence type="predicted"/>
<feature type="compositionally biased region" description="Low complexity" evidence="2">
    <location>
        <begin position="1525"/>
        <end position="1540"/>
    </location>
</feature>
<evidence type="ECO:0000313" key="4">
    <source>
        <dbReference type="EMBL" id="KAK7993136.1"/>
    </source>
</evidence>
<dbReference type="Pfam" id="PF12796">
    <property type="entry name" value="Ank_2"/>
    <property type="match status" value="3"/>
</dbReference>
<reference evidence="4 5" key="1">
    <citation type="submission" date="2023-01" db="EMBL/GenBank/DDBJ databases">
        <title>Analysis of 21 Apiospora genomes using comparative genomics revels a genus with tremendous synthesis potential of carbohydrate active enzymes and secondary metabolites.</title>
        <authorList>
            <person name="Sorensen T."/>
        </authorList>
    </citation>
    <scope>NUCLEOTIDE SEQUENCE [LARGE SCALE GENOMIC DNA]</scope>
    <source>
        <strain evidence="4 5">CBS 20057</strain>
    </source>
</reference>